<dbReference type="EMBL" id="JAIFTL010000089">
    <property type="protein sequence ID" value="KAG9323772.1"/>
    <property type="molecule type" value="Genomic_DNA"/>
</dbReference>
<dbReference type="PANTHER" id="PTHR43319:SF3">
    <property type="entry name" value="BETA-LACTAMASE-RELATED DOMAIN-CONTAINING PROTEIN"/>
    <property type="match status" value="1"/>
</dbReference>
<accession>A0A9P8A7L7</accession>
<dbReference type="InterPro" id="IPR001466">
    <property type="entry name" value="Beta-lactam-related"/>
</dbReference>
<sequence length="540" mass="60664">MLPFVVLVLYPSFLLSSLIFAQTKENMSDKGGTPAPAPASWRSFFPRLTLFQWFIRFLPAIIFSFYTYSRQGPYQPPLCITFGLNCPQAPTNLEGVLERADHYGQVINYYASLFTKHEDLGGSFAVLVDGKPVIDVYAGSKDLAKTRLYNNKTLQQVYSSGKAIEGIVVARLVEQGKLDYEKRIADYWPEFGQNGKEDVRLVDLLVYESGVPFLDDDDENDALTWAHLADEESFSARLARQPHLFGGKRTRAYHAINRGWYLNEIVRRVDPQGRTIGQIVEQDLMRDYRDVEMYYSKLPNESDWEERLSEMHDYPMLRVLARLFLPRALQTNSYVGFPNLRPLHSIVKKIVMSKIRGGTETITSRVVVPKMAPFPHHFRTKEAHATESTSFSLKTNAHSLAKIMSMMANKGASIHPGEEPNLLSAETYARATTLHSTAVCEVTGENLPLSVGGWVKTRNFYGDGPLLGVEVQGWAGAGGSLVVWVEELGIGFAYVTNAFGPSESLLGDYRAKNLLDRVVYARKDELGLLPKKEAKNEAKN</sequence>
<dbReference type="PANTHER" id="PTHR43319">
    <property type="entry name" value="BETA-LACTAMASE-RELATED"/>
    <property type="match status" value="1"/>
</dbReference>
<name>A0A9P8A7L7_MORAP</name>
<dbReference type="InterPro" id="IPR052907">
    <property type="entry name" value="Beta-lactamase/esterase"/>
</dbReference>
<feature type="signal peptide" evidence="1">
    <location>
        <begin position="1"/>
        <end position="21"/>
    </location>
</feature>
<proteinExistence type="predicted"/>
<dbReference type="Gene3D" id="3.40.710.10">
    <property type="entry name" value="DD-peptidase/beta-lactamase superfamily"/>
    <property type="match status" value="1"/>
</dbReference>
<dbReference type="SUPFAM" id="SSF56601">
    <property type="entry name" value="beta-lactamase/transpeptidase-like"/>
    <property type="match status" value="1"/>
</dbReference>
<dbReference type="AlphaFoldDB" id="A0A9P8A7L7"/>
<evidence type="ECO:0000256" key="1">
    <source>
        <dbReference type="SAM" id="SignalP"/>
    </source>
</evidence>
<feature type="chain" id="PRO_5040135806" description="Beta-lactamase-related domain-containing protein" evidence="1">
    <location>
        <begin position="22"/>
        <end position="540"/>
    </location>
</feature>
<gene>
    <name evidence="3" type="ORF">KVV02_007767</name>
</gene>
<evidence type="ECO:0000313" key="3">
    <source>
        <dbReference type="EMBL" id="KAG9323772.1"/>
    </source>
</evidence>
<dbReference type="Pfam" id="PF00144">
    <property type="entry name" value="Beta-lactamase"/>
    <property type="match status" value="1"/>
</dbReference>
<organism evidence="3 4">
    <name type="scientific">Mortierella alpina</name>
    <name type="common">Oleaginous fungus</name>
    <name type="synonym">Mortierella renispora</name>
    <dbReference type="NCBI Taxonomy" id="64518"/>
    <lineage>
        <taxon>Eukaryota</taxon>
        <taxon>Fungi</taxon>
        <taxon>Fungi incertae sedis</taxon>
        <taxon>Mucoromycota</taxon>
        <taxon>Mortierellomycotina</taxon>
        <taxon>Mortierellomycetes</taxon>
        <taxon>Mortierellales</taxon>
        <taxon>Mortierellaceae</taxon>
        <taxon>Mortierella</taxon>
    </lineage>
</organism>
<evidence type="ECO:0000313" key="4">
    <source>
        <dbReference type="Proteomes" id="UP000717515"/>
    </source>
</evidence>
<evidence type="ECO:0000259" key="2">
    <source>
        <dbReference type="Pfam" id="PF00144"/>
    </source>
</evidence>
<feature type="domain" description="Beta-lactamase-related" evidence="2">
    <location>
        <begin position="115"/>
        <end position="512"/>
    </location>
</feature>
<keyword evidence="1" id="KW-0732">Signal</keyword>
<reference evidence="3" key="1">
    <citation type="submission" date="2021-07" db="EMBL/GenBank/DDBJ databases">
        <title>Draft genome of Mortierella alpina, strain LL118, isolated from an aspen leaf litter sample.</title>
        <authorList>
            <person name="Yang S."/>
            <person name="Vinatzer B.A."/>
        </authorList>
    </citation>
    <scope>NUCLEOTIDE SEQUENCE</scope>
    <source>
        <strain evidence="3">LL118</strain>
    </source>
</reference>
<protein>
    <recommendedName>
        <fullName evidence="2">Beta-lactamase-related domain-containing protein</fullName>
    </recommendedName>
</protein>
<comment type="caution">
    <text evidence="3">The sequence shown here is derived from an EMBL/GenBank/DDBJ whole genome shotgun (WGS) entry which is preliminary data.</text>
</comment>
<dbReference type="Proteomes" id="UP000717515">
    <property type="component" value="Unassembled WGS sequence"/>
</dbReference>
<dbReference type="InterPro" id="IPR012338">
    <property type="entry name" value="Beta-lactam/transpept-like"/>
</dbReference>